<dbReference type="GO" id="GO:0046872">
    <property type="term" value="F:metal ion binding"/>
    <property type="evidence" value="ECO:0007669"/>
    <property type="project" value="UniProtKB-KW"/>
</dbReference>
<dbReference type="GO" id="GO:0016651">
    <property type="term" value="F:oxidoreductase activity, acting on NAD(P)H"/>
    <property type="evidence" value="ECO:0007669"/>
    <property type="project" value="InterPro"/>
</dbReference>
<evidence type="ECO:0000256" key="4">
    <source>
        <dbReference type="ARBA" id="ARBA00023004"/>
    </source>
</evidence>
<organism evidence="8 9">
    <name type="scientific">Chloroherpeton thalassium (strain ATCC 35110 / GB-78)</name>
    <dbReference type="NCBI Taxonomy" id="517418"/>
    <lineage>
        <taxon>Bacteria</taxon>
        <taxon>Pseudomonadati</taxon>
        <taxon>Chlorobiota</taxon>
        <taxon>Chlorobiia</taxon>
        <taxon>Chlorobiales</taxon>
        <taxon>Chloroherpetonaceae</taxon>
        <taxon>Chloroherpeton</taxon>
    </lineage>
</organism>
<evidence type="ECO:0000256" key="5">
    <source>
        <dbReference type="ARBA" id="ARBA00023014"/>
    </source>
</evidence>
<dbReference type="GO" id="GO:0051539">
    <property type="term" value="F:4 iron, 4 sulfur cluster binding"/>
    <property type="evidence" value="ECO:0007669"/>
    <property type="project" value="UniProtKB-KW"/>
</dbReference>
<dbReference type="SUPFAM" id="SSF54862">
    <property type="entry name" value="4Fe-4S ferredoxins"/>
    <property type="match status" value="1"/>
</dbReference>
<keyword evidence="9" id="KW-1185">Reference proteome</keyword>
<dbReference type="PROSITE" id="PS00198">
    <property type="entry name" value="4FE4S_FER_1"/>
    <property type="match status" value="2"/>
</dbReference>
<feature type="domain" description="4Fe-4S ferredoxin-type" evidence="7">
    <location>
        <begin position="66"/>
        <end position="97"/>
    </location>
</feature>
<protein>
    <submittedName>
        <fullName evidence="8">4Fe-4S ferredoxin iron-sulfur binding domain protein</fullName>
    </submittedName>
</protein>
<dbReference type="AlphaFoldDB" id="B3QY43"/>
<dbReference type="KEGG" id="cts:Ctha_2560"/>
<feature type="domain" description="4Fe-4S ferredoxin-type" evidence="7">
    <location>
        <begin position="121"/>
        <end position="150"/>
    </location>
</feature>
<evidence type="ECO:0000256" key="6">
    <source>
        <dbReference type="SAM" id="MobiDB-lite"/>
    </source>
</evidence>
<dbReference type="PROSITE" id="PS51379">
    <property type="entry name" value="4FE4S_FER_2"/>
    <property type="match status" value="2"/>
</dbReference>
<name>B3QY43_CHLT3</name>
<dbReference type="InterPro" id="IPR017896">
    <property type="entry name" value="4Fe4S_Fe-S-bd"/>
</dbReference>
<keyword evidence="3" id="KW-0677">Repeat</keyword>
<dbReference type="InterPro" id="IPR017900">
    <property type="entry name" value="4Fe4S_Fe_S_CS"/>
</dbReference>
<keyword evidence="1" id="KW-0004">4Fe-4S</keyword>
<dbReference type="RefSeq" id="WP_012501091.1">
    <property type="nucleotide sequence ID" value="NC_011026.1"/>
</dbReference>
<dbReference type="Pfam" id="PF12838">
    <property type="entry name" value="Fer4_7"/>
    <property type="match status" value="1"/>
</dbReference>
<feature type="compositionally biased region" description="Low complexity" evidence="6">
    <location>
        <begin position="192"/>
        <end position="210"/>
    </location>
</feature>
<dbReference type="Proteomes" id="UP000001208">
    <property type="component" value="Chromosome"/>
</dbReference>
<dbReference type="STRING" id="517418.Ctha_2560"/>
<dbReference type="EMBL" id="CP001100">
    <property type="protein sequence ID" value="ACF15009.1"/>
    <property type="molecule type" value="Genomic_DNA"/>
</dbReference>
<dbReference type="PANTHER" id="PTHR10849">
    <property type="entry name" value="NADH DEHYDROGENASE UBIQUINONE IRON-SULFUR PROTEIN 8, MITOCHONDRIAL"/>
    <property type="match status" value="1"/>
</dbReference>
<evidence type="ECO:0000313" key="9">
    <source>
        <dbReference type="Proteomes" id="UP000001208"/>
    </source>
</evidence>
<dbReference type="eggNOG" id="COG1143">
    <property type="taxonomic scope" value="Bacteria"/>
</dbReference>
<sequence>MSGYFDTLKTGVTTILTGLGITWKHLLNATKRKGFAGIAEDHYFNQVDGLVTLQYPSEAVPTPSFARYRLHNEIDDCIGCDQCAKACPVKCITIGSFKATPDDIEILGTTSDGTKKRLWIPVFDIDMGKCMFCGLCTYPCPTECLTMTPVHDFTEFDREHLIYHFGNMTKEMEADKRKKLEQFEAEKKASDAAKPAAAAKPKTDVPTAAAGKKMSPMMAAKLAQKKSAEGGEQPADGGEKPKPKLSPALAARMAAAKKKQGGDAENEG</sequence>
<dbReference type="InterPro" id="IPR010226">
    <property type="entry name" value="NADH_quinone_OxRdtase_chainI"/>
</dbReference>
<evidence type="ECO:0000259" key="7">
    <source>
        <dbReference type="PROSITE" id="PS51379"/>
    </source>
</evidence>
<keyword evidence="4" id="KW-0408">Iron</keyword>
<proteinExistence type="predicted"/>
<dbReference type="Gene3D" id="3.30.70.3270">
    <property type="match status" value="1"/>
</dbReference>
<evidence type="ECO:0000256" key="3">
    <source>
        <dbReference type="ARBA" id="ARBA00022737"/>
    </source>
</evidence>
<keyword evidence="2" id="KW-0479">Metal-binding</keyword>
<gene>
    <name evidence="8" type="ordered locus">Ctha_2560</name>
</gene>
<dbReference type="HOGENOM" id="CLU_067218_4_4_10"/>
<dbReference type="GO" id="GO:0016020">
    <property type="term" value="C:membrane"/>
    <property type="evidence" value="ECO:0007669"/>
    <property type="project" value="InterPro"/>
</dbReference>
<reference evidence="8 9" key="1">
    <citation type="submission" date="2008-06" db="EMBL/GenBank/DDBJ databases">
        <title>Complete sequence of Chloroherpeton thalassium ATCC 35110.</title>
        <authorList>
            <consortium name="US DOE Joint Genome Institute"/>
            <person name="Lucas S."/>
            <person name="Copeland A."/>
            <person name="Lapidus A."/>
            <person name="Glavina del Rio T."/>
            <person name="Dalin E."/>
            <person name="Tice H."/>
            <person name="Bruce D."/>
            <person name="Goodwin L."/>
            <person name="Pitluck S."/>
            <person name="Schmutz J."/>
            <person name="Larimer F."/>
            <person name="Land M."/>
            <person name="Hauser L."/>
            <person name="Kyrpides N."/>
            <person name="Mikhailova N."/>
            <person name="Liu Z."/>
            <person name="Li T."/>
            <person name="Zhao F."/>
            <person name="Overmann J."/>
            <person name="Bryant D.A."/>
            <person name="Richardson P."/>
        </authorList>
    </citation>
    <scope>NUCLEOTIDE SEQUENCE [LARGE SCALE GENOMIC DNA]</scope>
    <source>
        <strain evidence="9">ATCC 35110 / GB-78</strain>
    </source>
</reference>
<feature type="region of interest" description="Disordered" evidence="6">
    <location>
        <begin position="185"/>
        <end position="268"/>
    </location>
</feature>
<dbReference type="OrthoDB" id="9808559at2"/>
<evidence type="ECO:0000313" key="8">
    <source>
        <dbReference type="EMBL" id="ACF15009.1"/>
    </source>
</evidence>
<accession>B3QY43</accession>
<evidence type="ECO:0000256" key="1">
    <source>
        <dbReference type="ARBA" id="ARBA00022485"/>
    </source>
</evidence>
<keyword evidence="5" id="KW-0411">Iron-sulfur</keyword>
<evidence type="ECO:0000256" key="2">
    <source>
        <dbReference type="ARBA" id="ARBA00022723"/>
    </source>
</evidence>